<reference evidence="1 2" key="1">
    <citation type="submission" date="2024-05" db="EMBL/GenBank/DDBJ databases">
        <title>Genome sequencing and assembly of Indian major carp, Cirrhinus mrigala (Hamilton, 1822).</title>
        <authorList>
            <person name="Mohindra V."/>
            <person name="Chowdhury L.M."/>
            <person name="Lal K."/>
            <person name="Jena J.K."/>
        </authorList>
    </citation>
    <scope>NUCLEOTIDE SEQUENCE [LARGE SCALE GENOMIC DNA]</scope>
    <source>
        <strain evidence="1">CM1030</strain>
        <tissue evidence="1">Blood</tissue>
    </source>
</reference>
<dbReference type="Proteomes" id="UP001529510">
    <property type="component" value="Unassembled WGS sequence"/>
</dbReference>
<sequence>RGSVWGPYGAGGSPTQAHTFPSSQLFINCPFFPAEFSIVATVKVSHTKMK</sequence>
<protein>
    <submittedName>
        <fullName evidence="1">Uncharacterized protein</fullName>
    </submittedName>
</protein>
<feature type="non-terminal residue" evidence="1">
    <location>
        <position position="50"/>
    </location>
</feature>
<name>A0ABD0QW55_CIRMR</name>
<comment type="caution">
    <text evidence="1">The sequence shown here is derived from an EMBL/GenBank/DDBJ whole genome shotgun (WGS) entry which is preliminary data.</text>
</comment>
<accession>A0ABD0QW55</accession>
<dbReference type="AlphaFoldDB" id="A0ABD0QW55"/>
<organism evidence="1 2">
    <name type="scientific">Cirrhinus mrigala</name>
    <name type="common">Mrigala</name>
    <dbReference type="NCBI Taxonomy" id="683832"/>
    <lineage>
        <taxon>Eukaryota</taxon>
        <taxon>Metazoa</taxon>
        <taxon>Chordata</taxon>
        <taxon>Craniata</taxon>
        <taxon>Vertebrata</taxon>
        <taxon>Euteleostomi</taxon>
        <taxon>Actinopterygii</taxon>
        <taxon>Neopterygii</taxon>
        <taxon>Teleostei</taxon>
        <taxon>Ostariophysi</taxon>
        <taxon>Cypriniformes</taxon>
        <taxon>Cyprinidae</taxon>
        <taxon>Labeoninae</taxon>
        <taxon>Labeonini</taxon>
        <taxon>Cirrhinus</taxon>
    </lineage>
</organism>
<evidence type="ECO:0000313" key="1">
    <source>
        <dbReference type="EMBL" id="KAL0190454.1"/>
    </source>
</evidence>
<feature type="non-terminal residue" evidence="1">
    <location>
        <position position="1"/>
    </location>
</feature>
<evidence type="ECO:0000313" key="2">
    <source>
        <dbReference type="Proteomes" id="UP001529510"/>
    </source>
</evidence>
<dbReference type="EMBL" id="JAMKFB020000006">
    <property type="protein sequence ID" value="KAL0190454.1"/>
    <property type="molecule type" value="Genomic_DNA"/>
</dbReference>
<gene>
    <name evidence="1" type="ORF">M9458_013152</name>
</gene>
<proteinExistence type="predicted"/>
<keyword evidence="2" id="KW-1185">Reference proteome</keyword>